<keyword evidence="5 8" id="KW-0812">Transmembrane</keyword>
<feature type="transmembrane region" description="Helical" evidence="8">
    <location>
        <begin position="68"/>
        <end position="86"/>
    </location>
</feature>
<accession>A0A849AEC0</accession>
<feature type="transmembrane region" description="Helical" evidence="8">
    <location>
        <begin position="240"/>
        <end position="266"/>
    </location>
</feature>
<feature type="transmembrane region" description="Helical" evidence="8">
    <location>
        <begin position="278"/>
        <end position="299"/>
    </location>
</feature>
<comment type="caution">
    <text evidence="9">The sequence shown here is derived from an EMBL/GenBank/DDBJ whole genome shotgun (WGS) entry which is preliminary data.</text>
</comment>
<name>A0A849AEC0_9MICO</name>
<feature type="transmembrane region" description="Helical" evidence="8">
    <location>
        <begin position="308"/>
        <end position="327"/>
    </location>
</feature>
<dbReference type="AlphaFoldDB" id="A0A849AEC0"/>
<feature type="transmembrane region" description="Helical" evidence="8">
    <location>
        <begin position="12"/>
        <end position="34"/>
    </location>
</feature>
<dbReference type="Gene3D" id="1.10.3470.10">
    <property type="entry name" value="ABC transporter involved in vitamin B12 uptake, BtuC"/>
    <property type="match status" value="1"/>
</dbReference>
<keyword evidence="7 8" id="KW-0472">Membrane</keyword>
<keyword evidence="3" id="KW-0813">Transport</keyword>
<dbReference type="Proteomes" id="UP000557772">
    <property type="component" value="Unassembled WGS sequence"/>
</dbReference>
<comment type="subcellular location">
    <subcellularLocation>
        <location evidence="1">Cell membrane</location>
        <topology evidence="1">Multi-pass membrane protein</topology>
    </subcellularLocation>
</comment>
<comment type="similarity">
    <text evidence="2">Belongs to the binding-protein-dependent transport system permease family. FecCD subfamily.</text>
</comment>
<evidence type="ECO:0000313" key="9">
    <source>
        <dbReference type="EMBL" id="NNG38257.1"/>
    </source>
</evidence>
<dbReference type="PANTHER" id="PTHR30472">
    <property type="entry name" value="FERRIC ENTEROBACTIN TRANSPORT SYSTEM PERMEASE PROTEIN"/>
    <property type="match status" value="1"/>
</dbReference>
<dbReference type="GO" id="GO:0033214">
    <property type="term" value="P:siderophore-iron import into cell"/>
    <property type="evidence" value="ECO:0007669"/>
    <property type="project" value="TreeGrafter"/>
</dbReference>
<dbReference type="GO" id="GO:0022857">
    <property type="term" value="F:transmembrane transporter activity"/>
    <property type="evidence" value="ECO:0007669"/>
    <property type="project" value="InterPro"/>
</dbReference>
<dbReference type="GO" id="GO:0005886">
    <property type="term" value="C:plasma membrane"/>
    <property type="evidence" value="ECO:0007669"/>
    <property type="project" value="UniProtKB-SubCell"/>
</dbReference>
<dbReference type="InterPro" id="IPR037294">
    <property type="entry name" value="ABC_BtuC-like"/>
</dbReference>
<dbReference type="Pfam" id="PF01032">
    <property type="entry name" value="FecCD"/>
    <property type="match status" value="1"/>
</dbReference>
<feature type="transmembrane region" description="Helical" evidence="8">
    <location>
        <begin position="98"/>
        <end position="116"/>
    </location>
</feature>
<evidence type="ECO:0000256" key="1">
    <source>
        <dbReference type="ARBA" id="ARBA00004651"/>
    </source>
</evidence>
<keyword evidence="10" id="KW-1185">Reference proteome</keyword>
<evidence type="ECO:0000256" key="4">
    <source>
        <dbReference type="ARBA" id="ARBA00022475"/>
    </source>
</evidence>
<evidence type="ECO:0000313" key="10">
    <source>
        <dbReference type="Proteomes" id="UP000557772"/>
    </source>
</evidence>
<proteinExistence type="inferred from homology"/>
<evidence type="ECO:0000256" key="6">
    <source>
        <dbReference type="ARBA" id="ARBA00022989"/>
    </source>
</evidence>
<evidence type="ECO:0000256" key="3">
    <source>
        <dbReference type="ARBA" id="ARBA00022448"/>
    </source>
</evidence>
<reference evidence="9 10" key="1">
    <citation type="submission" date="2020-05" db="EMBL/GenBank/DDBJ databases">
        <title>Flexivirga sp. ID2601S isolated from air conditioner.</title>
        <authorList>
            <person name="Kim D.H."/>
        </authorList>
    </citation>
    <scope>NUCLEOTIDE SEQUENCE [LARGE SCALE GENOMIC DNA]</scope>
    <source>
        <strain evidence="9 10">ID2601S</strain>
    </source>
</reference>
<feature type="transmembrane region" description="Helical" evidence="8">
    <location>
        <begin position="150"/>
        <end position="169"/>
    </location>
</feature>
<keyword evidence="6 8" id="KW-1133">Transmembrane helix</keyword>
<keyword evidence="4" id="KW-1003">Cell membrane</keyword>
<evidence type="ECO:0000256" key="8">
    <source>
        <dbReference type="SAM" id="Phobius"/>
    </source>
</evidence>
<gene>
    <name evidence="9" type="ORF">HJ588_03080</name>
</gene>
<dbReference type="InterPro" id="IPR000522">
    <property type="entry name" value="ABC_transptr_permease_BtuC"/>
</dbReference>
<protein>
    <submittedName>
        <fullName evidence="9">Iron chelate uptake ABC transporter family permease subunit</fullName>
    </submittedName>
</protein>
<dbReference type="EMBL" id="JABENB010000001">
    <property type="protein sequence ID" value="NNG38257.1"/>
    <property type="molecule type" value="Genomic_DNA"/>
</dbReference>
<dbReference type="CDD" id="cd06550">
    <property type="entry name" value="TM_ABC_iron-siderophores_like"/>
    <property type="match status" value="1"/>
</dbReference>
<dbReference type="PANTHER" id="PTHR30472:SF24">
    <property type="entry name" value="FERRIC ENTEROBACTIN TRANSPORT SYSTEM PERMEASE PROTEIN FEPG"/>
    <property type="match status" value="1"/>
</dbReference>
<dbReference type="SUPFAM" id="SSF81345">
    <property type="entry name" value="ABC transporter involved in vitamin B12 uptake, BtuC"/>
    <property type="match status" value="1"/>
</dbReference>
<evidence type="ECO:0000256" key="2">
    <source>
        <dbReference type="ARBA" id="ARBA00007935"/>
    </source>
</evidence>
<organism evidence="9 10">
    <name type="scientific">Flexivirga aerilata</name>
    <dbReference type="NCBI Taxonomy" id="1656889"/>
    <lineage>
        <taxon>Bacteria</taxon>
        <taxon>Bacillati</taxon>
        <taxon>Actinomycetota</taxon>
        <taxon>Actinomycetes</taxon>
        <taxon>Micrococcales</taxon>
        <taxon>Dermacoccaceae</taxon>
        <taxon>Flexivirga</taxon>
    </lineage>
</organism>
<feature type="transmembrane region" description="Helical" evidence="8">
    <location>
        <begin position="198"/>
        <end position="219"/>
    </location>
</feature>
<evidence type="ECO:0000256" key="7">
    <source>
        <dbReference type="ARBA" id="ARBA00023136"/>
    </source>
</evidence>
<sequence>MPGRLVLHVRPRAVLVGVCTLALLLVLAVLSLTMGRLGIPLGELWTALSGHADGKEKFVFEELRGPRLSVAIGAGAALGVSGLLFQSGTRNPLASPDVVGMTAGAGAGAVVATLWIPLLPLGVGAFAGAAAAAGLVYLSTGSGFAVPSRIILAGVGVSAMATAFIQYVVMIKDQDESLSLAGYLAGTLSARTWGQAQFVGWACLVLLPCALALGPRLRLMELGDAMTDSLGARAGATRSLAILIAVALCAAAVSAAGPIAFVALTAPQIARRLVGGPQGAVVISALTGAVILAGADLWVQQAGWLGDLPVGILTAALGGVYLGALLVKEWKKGSA</sequence>
<feature type="transmembrane region" description="Helical" evidence="8">
    <location>
        <begin position="122"/>
        <end position="138"/>
    </location>
</feature>
<evidence type="ECO:0000256" key="5">
    <source>
        <dbReference type="ARBA" id="ARBA00022692"/>
    </source>
</evidence>